<feature type="compositionally biased region" description="Polar residues" evidence="1">
    <location>
        <begin position="1"/>
        <end position="10"/>
    </location>
</feature>
<evidence type="ECO:0000313" key="3">
    <source>
        <dbReference type="Proteomes" id="UP001335648"/>
    </source>
</evidence>
<sequence length="95" mass="10588">MGTPSPANSRKPSRIKHSTHPQRKAHKMTHPPSSSSHGPRQGPPRTPRTHAPLHNNKATDTSAHDGPSPPHPREDRLHHSHPHRAPKRHITQRSS</sequence>
<dbReference type="Proteomes" id="UP001335648">
    <property type="component" value="Unassembled WGS sequence"/>
</dbReference>
<proteinExistence type="predicted"/>
<evidence type="ECO:0000313" key="2">
    <source>
        <dbReference type="EMBL" id="KAK5907732.1"/>
    </source>
</evidence>
<evidence type="ECO:0000256" key="1">
    <source>
        <dbReference type="SAM" id="MobiDB-lite"/>
    </source>
</evidence>
<feature type="region of interest" description="Disordered" evidence="1">
    <location>
        <begin position="1"/>
        <end position="95"/>
    </location>
</feature>
<feature type="compositionally biased region" description="Basic residues" evidence="1">
    <location>
        <begin position="78"/>
        <end position="95"/>
    </location>
</feature>
<reference evidence="2 3" key="1">
    <citation type="journal article" date="2023" name="Mol. Biol. Evol.">
        <title>Genomics of Secondarily Temperate Adaptation in the Only Non-Antarctic Icefish.</title>
        <authorList>
            <person name="Rivera-Colon A.G."/>
            <person name="Rayamajhi N."/>
            <person name="Minhas B.F."/>
            <person name="Madrigal G."/>
            <person name="Bilyk K.T."/>
            <person name="Yoon V."/>
            <person name="Hune M."/>
            <person name="Gregory S."/>
            <person name="Cheng C.H.C."/>
            <person name="Catchen J.M."/>
        </authorList>
    </citation>
    <scope>NUCLEOTIDE SEQUENCE [LARGE SCALE GENOMIC DNA]</scope>
    <source>
        <strain evidence="2">JC2023a</strain>
    </source>
</reference>
<comment type="caution">
    <text evidence="2">The sequence shown here is derived from an EMBL/GenBank/DDBJ whole genome shotgun (WGS) entry which is preliminary data.</text>
</comment>
<name>A0AAN8HA63_9TELE</name>
<dbReference type="AlphaFoldDB" id="A0AAN8HA63"/>
<protein>
    <submittedName>
        <fullName evidence="2">Uncharacterized protein</fullName>
    </submittedName>
</protein>
<feature type="compositionally biased region" description="Basic residues" evidence="1">
    <location>
        <begin position="11"/>
        <end position="29"/>
    </location>
</feature>
<gene>
    <name evidence="2" type="ORF">CesoFtcFv8_005549</name>
</gene>
<accession>A0AAN8HA63</accession>
<organism evidence="2 3">
    <name type="scientific">Champsocephalus esox</name>
    <name type="common">pike icefish</name>
    <dbReference type="NCBI Taxonomy" id="159716"/>
    <lineage>
        <taxon>Eukaryota</taxon>
        <taxon>Metazoa</taxon>
        <taxon>Chordata</taxon>
        <taxon>Craniata</taxon>
        <taxon>Vertebrata</taxon>
        <taxon>Euteleostomi</taxon>
        <taxon>Actinopterygii</taxon>
        <taxon>Neopterygii</taxon>
        <taxon>Teleostei</taxon>
        <taxon>Neoteleostei</taxon>
        <taxon>Acanthomorphata</taxon>
        <taxon>Eupercaria</taxon>
        <taxon>Perciformes</taxon>
        <taxon>Notothenioidei</taxon>
        <taxon>Channichthyidae</taxon>
        <taxon>Champsocephalus</taxon>
    </lineage>
</organism>
<keyword evidence="3" id="KW-1185">Reference proteome</keyword>
<dbReference type="EMBL" id="JAULUE010002049">
    <property type="protein sequence ID" value="KAK5907732.1"/>
    <property type="molecule type" value="Genomic_DNA"/>
</dbReference>